<dbReference type="SUPFAM" id="SSF56672">
    <property type="entry name" value="DNA/RNA polymerases"/>
    <property type="match status" value="1"/>
</dbReference>
<dbReference type="OMA" id="MTRPANI"/>
<dbReference type="Gramene" id="evm.model.03.1660">
    <property type="protein sequence ID" value="cds.evm.model.03.1660"/>
    <property type="gene ID" value="evm.TU.03.1660"/>
</dbReference>
<dbReference type="FunFam" id="3.30.70.270:FF:000020">
    <property type="entry name" value="Transposon Tf2-6 polyprotein-like Protein"/>
    <property type="match status" value="1"/>
</dbReference>
<dbReference type="InterPro" id="IPR043502">
    <property type="entry name" value="DNA/RNA_pol_sf"/>
</dbReference>
<dbReference type="InterPro" id="IPR051320">
    <property type="entry name" value="Viral_Replic_Matur_Polypro"/>
</dbReference>
<reference evidence="2" key="1">
    <citation type="submission" date="2018-11" db="EMBL/GenBank/DDBJ databases">
        <authorList>
            <person name="Grassa J C."/>
        </authorList>
    </citation>
    <scope>NUCLEOTIDE SEQUENCE [LARGE SCALE GENOMIC DNA]</scope>
</reference>
<organism evidence="2 3">
    <name type="scientific">Cannabis sativa</name>
    <name type="common">Hemp</name>
    <name type="synonym">Marijuana</name>
    <dbReference type="NCBI Taxonomy" id="3483"/>
    <lineage>
        <taxon>Eukaryota</taxon>
        <taxon>Viridiplantae</taxon>
        <taxon>Streptophyta</taxon>
        <taxon>Embryophyta</taxon>
        <taxon>Tracheophyta</taxon>
        <taxon>Spermatophyta</taxon>
        <taxon>Magnoliopsida</taxon>
        <taxon>eudicotyledons</taxon>
        <taxon>Gunneridae</taxon>
        <taxon>Pentapetalae</taxon>
        <taxon>rosids</taxon>
        <taxon>fabids</taxon>
        <taxon>Rosales</taxon>
        <taxon>Cannabaceae</taxon>
        <taxon>Cannabis</taxon>
    </lineage>
</organism>
<sequence length="245" mass="29174">MNEVLYEFLDRFIVVYLDDIVTYNTSLEEYLQHLRKVLTKLREEKLYIKKEKFVLCKKEVKFIGHWVGRGNLVMDEGKIKAIMDWPFPTKVAKLRSFLGLANYYRNFIKGYSKKVSDLTDLLEKDHRWHWSEECNEAFEKFPDFNLPFEVQTDASEHALGGVLVSSTFIDRVREQSLLDPGYKKLLEEARNGELMWYWEEDDLLYAKGGKLFVPNSDGLQREFLKETHDTQWDGPRVWLGCWLYY</sequence>
<dbReference type="InterPro" id="IPR000477">
    <property type="entry name" value="RT_dom"/>
</dbReference>
<dbReference type="Gene3D" id="3.30.70.270">
    <property type="match status" value="2"/>
</dbReference>
<evidence type="ECO:0000313" key="2">
    <source>
        <dbReference type="EnsemblPlants" id="cds.evm.model.03.1660"/>
    </source>
</evidence>
<dbReference type="PROSITE" id="PS50878">
    <property type="entry name" value="RT_POL"/>
    <property type="match status" value="1"/>
</dbReference>
<dbReference type="Proteomes" id="UP000596661">
    <property type="component" value="Chromosome 3"/>
</dbReference>
<reference evidence="2" key="2">
    <citation type="submission" date="2021-03" db="UniProtKB">
        <authorList>
            <consortium name="EnsemblPlants"/>
        </authorList>
    </citation>
    <scope>IDENTIFICATION</scope>
</reference>
<proteinExistence type="predicted"/>
<accession>A0A803P669</accession>
<name>A0A803P669_CANSA</name>
<dbReference type="Pfam" id="PF00078">
    <property type="entry name" value="RVT_1"/>
    <property type="match status" value="1"/>
</dbReference>
<feature type="domain" description="Reverse transcriptase" evidence="1">
    <location>
        <begin position="1"/>
        <end position="67"/>
    </location>
</feature>
<dbReference type="EnsemblPlants" id="evm.model.03.1660">
    <property type="protein sequence ID" value="cds.evm.model.03.1660"/>
    <property type="gene ID" value="evm.TU.03.1660"/>
</dbReference>
<dbReference type="EMBL" id="UZAU01000327">
    <property type="status" value="NOT_ANNOTATED_CDS"/>
    <property type="molecule type" value="Genomic_DNA"/>
</dbReference>
<dbReference type="PANTHER" id="PTHR33064:SF37">
    <property type="entry name" value="RIBONUCLEASE H"/>
    <property type="match status" value="1"/>
</dbReference>
<keyword evidence="3" id="KW-1185">Reference proteome</keyword>
<dbReference type="InterPro" id="IPR043128">
    <property type="entry name" value="Rev_trsase/Diguanyl_cyclase"/>
</dbReference>
<protein>
    <recommendedName>
        <fullName evidence="1">Reverse transcriptase domain-containing protein</fullName>
    </recommendedName>
</protein>
<evidence type="ECO:0000313" key="3">
    <source>
        <dbReference type="Proteomes" id="UP000596661"/>
    </source>
</evidence>
<evidence type="ECO:0000259" key="1">
    <source>
        <dbReference type="PROSITE" id="PS50878"/>
    </source>
</evidence>
<dbReference type="PANTHER" id="PTHR33064">
    <property type="entry name" value="POL PROTEIN"/>
    <property type="match status" value="1"/>
</dbReference>
<dbReference type="AlphaFoldDB" id="A0A803P669"/>